<evidence type="ECO:0000259" key="2">
    <source>
        <dbReference type="Pfam" id="PF08327"/>
    </source>
</evidence>
<dbReference type="SUPFAM" id="SSF55961">
    <property type="entry name" value="Bet v1-like"/>
    <property type="match status" value="1"/>
</dbReference>
<organism evidence="3 4">
    <name type="scientific">Roseimicrobium gellanilyticum</name>
    <dbReference type="NCBI Taxonomy" id="748857"/>
    <lineage>
        <taxon>Bacteria</taxon>
        <taxon>Pseudomonadati</taxon>
        <taxon>Verrucomicrobiota</taxon>
        <taxon>Verrucomicrobiia</taxon>
        <taxon>Verrucomicrobiales</taxon>
        <taxon>Verrucomicrobiaceae</taxon>
        <taxon>Roseimicrobium</taxon>
    </lineage>
</organism>
<sequence length="170" mass="19096">MGKTPITPSSLNLHLFMSTSPASPTIINSRVLPYPRAQVFGAFQNPEILAQWWGPNGFTNTFDEFDFRPGGMWRFTMHAPTGAAFPNVSRFVEVEAPSRIVFHHEDPVHWFEMVMTYENVPADGGADANTRLTWRMTFATVEEAENLRAFITDANEQNLGRLEACLKGMG</sequence>
<feature type="domain" description="Activator of Hsp90 ATPase homologue 1/2-like C-terminal" evidence="2">
    <location>
        <begin position="34"/>
        <end position="166"/>
    </location>
</feature>
<comment type="similarity">
    <text evidence="1">Belongs to the AHA1 family.</text>
</comment>
<dbReference type="EMBL" id="QNRR01000004">
    <property type="protein sequence ID" value="RBP44635.1"/>
    <property type="molecule type" value="Genomic_DNA"/>
</dbReference>
<dbReference type="CDD" id="cd08894">
    <property type="entry name" value="SRPBCC_CalC_Aha1-like_1"/>
    <property type="match status" value="1"/>
</dbReference>
<evidence type="ECO:0000313" key="3">
    <source>
        <dbReference type="EMBL" id="RBP44635.1"/>
    </source>
</evidence>
<reference evidence="3 4" key="1">
    <citation type="submission" date="2018-06" db="EMBL/GenBank/DDBJ databases">
        <title>Genomic Encyclopedia of Type Strains, Phase IV (KMG-IV): sequencing the most valuable type-strain genomes for metagenomic binning, comparative biology and taxonomic classification.</title>
        <authorList>
            <person name="Goeker M."/>
        </authorList>
    </citation>
    <scope>NUCLEOTIDE SEQUENCE [LARGE SCALE GENOMIC DNA]</scope>
    <source>
        <strain evidence="3 4">DSM 25532</strain>
    </source>
</reference>
<accession>A0A366HPV7</accession>
<protein>
    <submittedName>
        <fullName evidence="3">Uncharacterized protein YndB with AHSA1/START domain</fullName>
    </submittedName>
</protein>
<gene>
    <name evidence="3" type="ORF">DES53_104457</name>
</gene>
<comment type="caution">
    <text evidence="3">The sequence shown here is derived from an EMBL/GenBank/DDBJ whole genome shotgun (WGS) entry which is preliminary data.</text>
</comment>
<proteinExistence type="inferred from homology"/>
<keyword evidence="4" id="KW-1185">Reference proteome</keyword>
<dbReference type="InterPro" id="IPR023393">
    <property type="entry name" value="START-like_dom_sf"/>
</dbReference>
<dbReference type="InterPro" id="IPR013538">
    <property type="entry name" value="ASHA1/2-like_C"/>
</dbReference>
<dbReference type="AlphaFoldDB" id="A0A366HPV7"/>
<evidence type="ECO:0000256" key="1">
    <source>
        <dbReference type="ARBA" id="ARBA00006817"/>
    </source>
</evidence>
<dbReference type="Proteomes" id="UP000253426">
    <property type="component" value="Unassembled WGS sequence"/>
</dbReference>
<dbReference type="Gene3D" id="3.30.530.20">
    <property type="match status" value="1"/>
</dbReference>
<evidence type="ECO:0000313" key="4">
    <source>
        <dbReference type="Proteomes" id="UP000253426"/>
    </source>
</evidence>
<dbReference type="Pfam" id="PF08327">
    <property type="entry name" value="AHSA1"/>
    <property type="match status" value="1"/>
</dbReference>
<name>A0A366HPV7_9BACT</name>